<protein>
    <recommendedName>
        <fullName evidence="2">SWIM-type domain-containing protein</fullName>
    </recommendedName>
</protein>
<keyword evidence="1" id="KW-0479">Metal-binding</keyword>
<reference evidence="3" key="1">
    <citation type="submission" date="2022-01" db="EMBL/GenBank/DDBJ databases">
        <authorList>
            <person name="King R."/>
        </authorList>
    </citation>
    <scope>NUCLEOTIDE SEQUENCE</scope>
</reference>
<keyword evidence="1" id="KW-0862">Zinc</keyword>
<sequence length="321" mass="37503">MAFANRISCYVCNRHFQLRLTIRLDEDNNIDVLNIANFRRQAAGHPAELRNIENDPNCLRLNVLIPHSVRGGIICNAQVNIRKLLAVCRANIFLVSNIYVPEYLKICDIHLNHSGALLNKFHPLINLPGTMDIAVEILNKLDDVNIIQARVEAQNLTTRNGRWRRLNHMHIPEFPRVEINFLKDLVGSYHIYLSPSYIQDKLQREENNVLEIDEFREENNFLRFRIYSRFRNATKYMLWLAYEEELNENIDPIFYYYCTCPCGSRTLSTCAHVASVLWFLGYARHQNNIRFPTTRLLNSIDDAADRLYPENIDLGPIVEEN</sequence>
<keyword evidence="4" id="KW-1185">Reference proteome</keyword>
<keyword evidence="1" id="KW-0863">Zinc-finger</keyword>
<organism evidence="3 4">
    <name type="scientific">Psylliodes chrysocephalus</name>
    <dbReference type="NCBI Taxonomy" id="3402493"/>
    <lineage>
        <taxon>Eukaryota</taxon>
        <taxon>Metazoa</taxon>
        <taxon>Ecdysozoa</taxon>
        <taxon>Arthropoda</taxon>
        <taxon>Hexapoda</taxon>
        <taxon>Insecta</taxon>
        <taxon>Pterygota</taxon>
        <taxon>Neoptera</taxon>
        <taxon>Endopterygota</taxon>
        <taxon>Coleoptera</taxon>
        <taxon>Polyphaga</taxon>
        <taxon>Cucujiformia</taxon>
        <taxon>Chrysomeloidea</taxon>
        <taxon>Chrysomelidae</taxon>
        <taxon>Galerucinae</taxon>
        <taxon>Alticini</taxon>
        <taxon>Psylliodes</taxon>
    </lineage>
</organism>
<dbReference type="AlphaFoldDB" id="A0A9P0CKI5"/>
<dbReference type="InterPro" id="IPR007527">
    <property type="entry name" value="Znf_SWIM"/>
</dbReference>
<dbReference type="EMBL" id="OV651827">
    <property type="protein sequence ID" value="CAH1103874.1"/>
    <property type="molecule type" value="Genomic_DNA"/>
</dbReference>
<dbReference type="PROSITE" id="PS50966">
    <property type="entry name" value="ZF_SWIM"/>
    <property type="match status" value="1"/>
</dbReference>
<evidence type="ECO:0000259" key="2">
    <source>
        <dbReference type="PROSITE" id="PS50966"/>
    </source>
</evidence>
<dbReference type="OrthoDB" id="6763218at2759"/>
<evidence type="ECO:0000313" key="4">
    <source>
        <dbReference type="Proteomes" id="UP001153636"/>
    </source>
</evidence>
<feature type="domain" description="SWIM-type" evidence="2">
    <location>
        <begin position="242"/>
        <end position="281"/>
    </location>
</feature>
<dbReference type="Proteomes" id="UP001153636">
    <property type="component" value="Chromosome 15"/>
</dbReference>
<evidence type="ECO:0000313" key="3">
    <source>
        <dbReference type="EMBL" id="CAH1103874.1"/>
    </source>
</evidence>
<gene>
    <name evidence="3" type="ORF">PSYICH_LOCUS4818</name>
</gene>
<dbReference type="GO" id="GO:0008270">
    <property type="term" value="F:zinc ion binding"/>
    <property type="evidence" value="ECO:0007669"/>
    <property type="project" value="UniProtKB-KW"/>
</dbReference>
<name>A0A9P0CKI5_9CUCU</name>
<evidence type="ECO:0000256" key="1">
    <source>
        <dbReference type="PROSITE-ProRule" id="PRU00325"/>
    </source>
</evidence>
<proteinExistence type="predicted"/>
<accession>A0A9P0CKI5</accession>